<evidence type="ECO:0000256" key="1">
    <source>
        <dbReference type="ARBA" id="ARBA00009995"/>
    </source>
</evidence>
<dbReference type="PANTHER" id="PTHR48048:SF45">
    <property type="entry name" value="GLYCOSYLTRANSFERASE"/>
    <property type="match status" value="1"/>
</dbReference>
<evidence type="ECO:0000256" key="2">
    <source>
        <dbReference type="ARBA" id="ARBA00022679"/>
    </source>
</evidence>
<name>A0A8S0RPB8_OLEEU</name>
<comment type="caution">
    <text evidence="3">The sequence shown here is derived from an EMBL/GenBank/DDBJ whole genome shotgun (WGS) entry which is preliminary data.</text>
</comment>
<gene>
    <name evidence="3" type="ORF">OLEA9_A071858</name>
</gene>
<dbReference type="SUPFAM" id="SSF53756">
    <property type="entry name" value="UDP-Glycosyltransferase/glycogen phosphorylase"/>
    <property type="match status" value="1"/>
</dbReference>
<dbReference type="InterPro" id="IPR002213">
    <property type="entry name" value="UDP_glucos_trans"/>
</dbReference>
<dbReference type="OrthoDB" id="5835829at2759"/>
<dbReference type="InterPro" id="IPR050481">
    <property type="entry name" value="UDP-glycosyltransf_plant"/>
</dbReference>
<dbReference type="Proteomes" id="UP000594638">
    <property type="component" value="Unassembled WGS sequence"/>
</dbReference>
<keyword evidence="4" id="KW-1185">Reference proteome</keyword>
<comment type="similarity">
    <text evidence="1">Belongs to the UDP-glycosyltransferase family.</text>
</comment>
<protein>
    <submittedName>
        <fullName evidence="3">Anthocyanidin 3-O-glucosyltransferase 2-like</fullName>
    </submittedName>
</protein>
<dbReference type="Gramene" id="OE9A071858T1">
    <property type="protein sequence ID" value="OE9A071858C1"/>
    <property type="gene ID" value="OE9A071858"/>
</dbReference>
<organism evidence="3 4">
    <name type="scientific">Olea europaea subsp. europaea</name>
    <dbReference type="NCBI Taxonomy" id="158383"/>
    <lineage>
        <taxon>Eukaryota</taxon>
        <taxon>Viridiplantae</taxon>
        <taxon>Streptophyta</taxon>
        <taxon>Embryophyta</taxon>
        <taxon>Tracheophyta</taxon>
        <taxon>Spermatophyta</taxon>
        <taxon>Magnoliopsida</taxon>
        <taxon>eudicotyledons</taxon>
        <taxon>Gunneridae</taxon>
        <taxon>Pentapetalae</taxon>
        <taxon>asterids</taxon>
        <taxon>lamiids</taxon>
        <taxon>Lamiales</taxon>
        <taxon>Oleaceae</taxon>
        <taxon>Oleeae</taxon>
        <taxon>Olea</taxon>
    </lineage>
</organism>
<evidence type="ECO:0000313" key="3">
    <source>
        <dbReference type="EMBL" id="CAA2981083.1"/>
    </source>
</evidence>
<evidence type="ECO:0000313" key="4">
    <source>
        <dbReference type="Proteomes" id="UP000594638"/>
    </source>
</evidence>
<keyword evidence="2" id="KW-0808">Transferase</keyword>
<dbReference type="PANTHER" id="PTHR48048">
    <property type="entry name" value="GLYCOSYLTRANSFERASE"/>
    <property type="match status" value="1"/>
</dbReference>
<sequence length="345" mass="38635">MAEIKNAELVFIPIPGMGYFVPTIEMAKLLTDRDERLSITKFLNHHPIAPNKFVFHFVESHKDLVRDAVAKMVRDESIRLAGFVIDMFCTTMIDIANEFGVSSYVFNTTSAARLGLNFHMQSLSDEQNLDVSEYKNSDAELLVPTYINPVPGFLINTFLDLEAYALKSLSDDDKIPPVYPIGPILHVKAKNDDNKDSEEIMEFLDEQPVSSVVFLCFGSMGYFDGDQIKEIAIALEQCGHRFLWSLRKPHPKDSLEDPSEYENPEEVSPKGFLQRTAGFEKVIGWAPQVAILSHPSVGGFVSHCGWNSTLESVWCGVPIAAWSMYAEQHTNAFELVKDLGNCCGD</sequence>
<dbReference type="EMBL" id="CACTIH010003662">
    <property type="protein sequence ID" value="CAA2981083.1"/>
    <property type="molecule type" value="Genomic_DNA"/>
</dbReference>
<reference evidence="3 4" key="1">
    <citation type="submission" date="2019-12" db="EMBL/GenBank/DDBJ databases">
        <authorList>
            <person name="Alioto T."/>
            <person name="Alioto T."/>
            <person name="Gomez Garrido J."/>
        </authorList>
    </citation>
    <scope>NUCLEOTIDE SEQUENCE [LARGE SCALE GENOMIC DNA]</scope>
</reference>
<dbReference type="CDD" id="cd03784">
    <property type="entry name" value="GT1_Gtf-like"/>
    <property type="match status" value="1"/>
</dbReference>
<proteinExistence type="inferred from homology"/>
<accession>A0A8S0RPB8</accession>
<dbReference type="GO" id="GO:0035251">
    <property type="term" value="F:UDP-glucosyltransferase activity"/>
    <property type="evidence" value="ECO:0007669"/>
    <property type="project" value="InterPro"/>
</dbReference>
<dbReference type="Pfam" id="PF00201">
    <property type="entry name" value="UDPGT"/>
    <property type="match status" value="1"/>
</dbReference>
<dbReference type="AlphaFoldDB" id="A0A8S0RPB8"/>
<dbReference type="FunFam" id="3.40.50.2000:FF:000056">
    <property type="entry name" value="Glycosyltransferase"/>
    <property type="match status" value="1"/>
</dbReference>
<dbReference type="Gene3D" id="3.40.50.2000">
    <property type="entry name" value="Glycogen Phosphorylase B"/>
    <property type="match status" value="3"/>
</dbReference>